<protein>
    <submittedName>
        <fullName evidence="2">Iron dicitrate transport regulator FecR</fullName>
    </submittedName>
</protein>
<reference evidence="2" key="1">
    <citation type="journal article" date="2019" name="PLoS Negl. Trop. Dis.">
        <title>Revisiting the worldwide diversity of Leptospira species in the environment.</title>
        <authorList>
            <person name="Vincent A.T."/>
            <person name="Schiettekatte O."/>
            <person name="Bourhy P."/>
            <person name="Veyrier F.J."/>
            <person name="Picardeau M."/>
        </authorList>
    </citation>
    <scope>NUCLEOTIDE SEQUENCE [LARGE SCALE GENOMIC DNA]</scope>
    <source>
        <strain evidence="2">201800265</strain>
    </source>
</reference>
<dbReference type="Proteomes" id="UP000297871">
    <property type="component" value="Unassembled WGS sequence"/>
</dbReference>
<dbReference type="OrthoDB" id="369729at2"/>
<dbReference type="EMBL" id="RQFY01000004">
    <property type="protein sequence ID" value="TGL34244.1"/>
    <property type="molecule type" value="Genomic_DNA"/>
</dbReference>
<dbReference type="Pfam" id="PF04773">
    <property type="entry name" value="FecR"/>
    <property type="match status" value="1"/>
</dbReference>
<evidence type="ECO:0000313" key="2">
    <source>
        <dbReference type="EMBL" id="TGL34244.1"/>
    </source>
</evidence>
<sequence>MNRKLFLLFLIVTFIGSSNFCSKILSSKSKPGLVVIFLTGKVEVQRDGQLIPLSLGTVLQKNDTIKTNSGSLDLQTGLGHVIRLKSYTNLNIDSLPGDQSEETSLAIRTGLLLVKTNKLSRQEQFKITTPTAIAGVRGTAFSFEVVQGTLPKIKVYEGMVAMTLKAPVSQVIAADKIAENPNYQKLQKLLEENEIIISEEEEAEVKPEFDQLAQTILNRLDDQAVTQSIESFRNDLVRTVQKGKFERDPRESADLETLVKVDEDLISGSLENKSLAKEIDADQGKKLNIALDKVESIAGSQKLDSEEEIKKYYSVLESIHKTDKTILYGAVVTQVGNTMLVHSTKGIFRLDISDVEYIQYKNFDVVTKKKK</sequence>
<organism evidence="2 3">
    <name type="scientific">Leptospira koniambonensis</name>
    <dbReference type="NCBI Taxonomy" id="2484950"/>
    <lineage>
        <taxon>Bacteria</taxon>
        <taxon>Pseudomonadati</taxon>
        <taxon>Spirochaetota</taxon>
        <taxon>Spirochaetia</taxon>
        <taxon>Leptospirales</taxon>
        <taxon>Leptospiraceae</taxon>
        <taxon>Leptospira</taxon>
    </lineage>
</organism>
<gene>
    <name evidence="2" type="ORF">EHQ52_06900</name>
</gene>
<name>A0A4R9J8R5_9LEPT</name>
<accession>A0A4R9J8R5</accession>
<dbReference type="Gene3D" id="2.60.120.1440">
    <property type="match status" value="1"/>
</dbReference>
<keyword evidence="3" id="KW-1185">Reference proteome</keyword>
<evidence type="ECO:0000313" key="3">
    <source>
        <dbReference type="Proteomes" id="UP000297871"/>
    </source>
</evidence>
<dbReference type="PANTHER" id="PTHR38731:SF1">
    <property type="entry name" value="FECR PROTEIN DOMAIN-CONTAINING PROTEIN"/>
    <property type="match status" value="1"/>
</dbReference>
<feature type="domain" description="FecR protein" evidence="1">
    <location>
        <begin position="63"/>
        <end position="160"/>
    </location>
</feature>
<dbReference type="RefSeq" id="WP_135614493.1">
    <property type="nucleotide sequence ID" value="NZ_RQFY01000004.1"/>
</dbReference>
<comment type="caution">
    <text evidence="2">The sequence shown here is derived from an EMBL/GenBank/DDBJ whole genome shotgun (WGS) entry which is preliminary data.</text>
</comment>
<evidence type="ECO:0000259" key="1">
    <source>
        <dbReference type="Pfam" id="PF04773"/>
    </source>
</evidence>
<dbReference type="AlphaFoldDB" id="A0A4R9J8R5"/>
<dbReference type="InterPro" id="IPR006860">
    <property type="entry name" value="FecR"/>
</dbReference>
<dbReference type="PANTHER" id="PTHR38731">
    <property type="entry name" value="LIPL45-RELATED LIPOPROTEIN-RELATED"/>
    <property type="match status" value="1"/>
</dbReference>
<proteinExistence type="predicted"/>